<proteinExistence type="predicted"/>
<keyword evidence="2" id="KW-1185">Reference proteome</keyword>
<organism evidence="1 2">
    <name type="scientific">Paraburkholderia haematera</name>
    <dbReference type="NCBI Taxonomy" id="2793077"/>
    <lineage>
        <taxon>Bacteria</taxon>
        <taxon>Pseudomonadati</taxon>
        <taxon>Pseudomonadota</taxon>
        <taxon>Betaproteobacteria</taxon>
        <taxon>Burkholderiales</taxon>
        <taxon>Burkholderiaceae</taxon>
        <taxon>Paraburkholderia</taxon>
    </lineage>
</organism>
<gene>
    <name evidence="1" type="ORF">R69888_04156</name>
</gene>
<dbReference type="EMBL" id="CAJNBK010000012">
    <property type="protein sequence ID" value="CAE6777800.1"/>
    <property type="molecule type" value="Genomic_DNA"/>
</dbReference>
<protein>
    <submittedName>
        <fullName evidence="1">Uncharacterized protein</fullName>
    </submittedName>
</protein>
<evidence type="ECO:0000313" key="1">
    <source>
        <dbReference type="EMBL" id="CAE6777800.1"/>
    </source>
</evidence>
<accession>A0ABN7M4N0</accession>
<name>A0ABN7M4N0_9BURK</name>
<comment type="caution">
    <text evidence="1">The sequence shown here is derived from an EMBL/GenBank/DDBJ whole genome shotgun (WGS) entry which is preliminary data.</text>
</comment>
<sequence length="149" mass="16522">MSGTFNFSTGELDVGTGLVLAPGRTTVPDLIAAGWKALDARNGWESFSVNEILIWRHSFAVSARFHEGKFVAIDSLWNDGCIRKQDWSATNDDLVREKKTLAKLIMTEAQTTRVATSQGVDSFVFNWGTISVRADPRSMMVMLTIAYTE</sequence>
<evidence type="ECO:0000313" key="2">
    <source>
        <dbReference type="Proteomes" id="UP000672526"/>
    </source>
</evidence>
<dbReference type="Proteomes" id="UP000672526">
    <property type="component" value="Unassembled WGS sequence"/>
</dbReference>
<reference evidence="1 2" key="1">
    <citation type="submission" date="2021-02" db="EMBL/GenBank/DDBJ databases">
        <authorList>
            <person name="Vanwijnsberghe S."/>
        </authorList>
    </citation>
    <scope>NUCLEOTIDE SEQUENCE [LARGE SCALE GENOMIC DNA]</scope>
    <source>
        <strain evidence="1 2">LMG 31837</strain>
    </source>
</reference>